<evidence type="ECO:0000313" key="20">
    <source>
        <dbReference type="EMBL" id="RWR72589.1"/>
    </source>
</evidence>
<evidence type="ECO:0000259" key="18">
    <source>
        <dbReference type="PROSITE" id="PS50097"/>
    </source>
</evidence>
<dbReference type="GO" id="GO:0016604">
    <property type="term" value="C:nuclear body"/>
    <property type="evidence" value="ECO:0007669"/>
    <property type="project" value="UniProtKB-SubCell"/>
</dbReference>
<dbReference type="GO" id="GO:0005737">
    <property type="term" value="C:cytoplasm"/>
    <property type="evidence" value="ECO:0007669"/>
    <property type="project" value="UniProtKB-SubCell"/>
</dbReference>
<dbReference type="SUPFAM" id="SSF48403">
    <property type="entry name" value="Ankyrin repeat"/>
    <property type="match status" value="1"/>
</dbReference>
<evidence type="ECO:0000256" key="15">
    <source>
        <dbReference type="PROSITE-ProRule" id="PRU01391"/>
    </source>
</evidence>
<evidence type="ECO:0000256" key="4">
    <source>
        <dbReference type="ARBA" id="ARBA00022723"/>
    </source>
</evidence>
<dbReference type="SUPFAM" id="SSF54695">
    <property type="entry name" value="POZ domain"/>
    <property type="match status" value="1"/>
</dbReference>
<feature type="region of interest" description="Disordered" evidence="17">
    <location>
        <begin position="552"/>
        <end position="571"/>
    </location>
</feature>
<evidence type="ECO:0000256" key="14">
    <source>
        <dbReference type="PROSITE-ProRule" id="PRU00023"/>
    </source>
</evidence>
<gene>
    <name evidence="20" type="ORF">CKAN_00082300</name>
</gene>
<evidence type="ECO:0000259" key="19">
    <source>
        <dbReference type="PROSITE" id="PS52046"/>
    </source>
</evidence>
<keyword evidence="16" id="KW-0175">Coiled coil</keyword>
<dbReference type="GO" id="GO:0042742">
    <property type="term" value="P:defense response to bacterium"/>
    <property type="evidence" value="ECO:0007669"/>
    <property type="project" value="TreeGrafter"/>
</dbReference>
<dbReference type="Gene3D" id="3.30.710.10">
    <property type="entry name" value="Potassium Channel Kv1.1, Chain A"/>
    <property type="match status" value="1"/>
</dbReference>
<dbReference type="GO" id="GO:2000022">
    <property type="term" value="P:regulation of jasmonic acid mediated signaling pathway"/>
    <property type="evidence" value="ECO:0007669"/>
    <property type="project" value="InterPro"/>
</dbReference>
<dbReference type="GO" id="GO:2000031">
    <property type="term" value="P:regulation of salicylic acid mediated signaling pathway"/>
    <property type="evidence" value="ECO:0007669"/>
    <property type="project" value="InterPro"/>
</dbReference>
<evidence type="ECO:0000256" key="17">
    <source>
        <dbReference type="SAM" id="MobiDB-lite"/>
    </source>
</evidence>
<sequence>MAAQTTVSDLYDNSNNGTCSPSDAPNLSPVALNRLSDHLGSIFQSPDFQFCSDARIVAGAGREVPVHRCILSARSPFFRKIFSDPNSPKGRSRKLELKELVGDFDVGFDSLVAALSYLYSGKVRQPPDGVCVCADDVCSHAACRPAVEFMVGTLYAAFTFQSMELVVIYQQQLLDILEKVSTDDILVILSVANMCSNTCGSLLTKCMEIVVKSDIDIIALEKALPQDVVKQITDSRKSLGLVRLEGDDFPDKNVKRIHRALDSDDVELLRMLLKEAPITLDDAYALHYAVAYCDSKVTAELLDIGLADVNRKNPRGYTVLHLAAIRRDPKIIVSLLTKGARPTERTSDGRNALQISKRLTKFVDYYRPTEEGMASPKDRLCIEILEQAERRDPLLSEASVSLAMAGDDLRSKLVYLETRVFLAKLLFPTEAKVAMDIAQVDDTSELQLSPTFKLTQRNQSAAMDLNDAPFKLKEEHLARLRALSKTVELGKRFFPRCSAVLNNIMDGDGLSVLAHLIHETSEEQELNTQRLEELQNALKKAYSEDKEELDNSFISSSSSSTSASLVPSKLI</sequence>
<dbReference type="GO" id="GO:0050832">
    <property type="term" value="P:defense response to fungus"/>
    <property type="evidence" value="ECO:0007669"/>
    <property type="project" value="UniProtKB-ARBA"/>
</dbReference>
<feature type="coiled-coil region" evidence="16">
    <location>
        <begin position="517"/>
        <end position="551"/>
    </location>
</feature>
<evidence type="ECO:0000256" key="7">
    <source>
        <dbReference type="ARBA" id="ARBA00022786"/>
    </source>
</evidence>
<dbReference type="PROSITE" id="PS50297">
    <property type="entry name" value="ANK_REP_REGION"/>
    <property type="match status" value="1"/>
</dbReference>
<keyword evidence="21" id="KW-1185">Reference proteome</keyword>
<reference evidence="20 21" key="1">
    <citation type="journal article" date="2019" name="Nat. Plants">
        <title>Stout camphor tree genome fills gaps in understanding of flowering plant genome evolution.</title>
        <authorList>
            <person name="Chaw S.M."/>
            <person name="Liu Y.C."/>
            <person name="Wu Y.W."/>
            <person name="Wang H.Y."/>
            <person name="Lin C.I."/>
            <person name="Wu C.S."/>
            <person name="Ke H.M."/>
            <person name="Chang L.Y."/>
            <person name="Hsu C.Y."/>
            <person name="Yang H.T."/>
            <person name="Sudianto E."/>
            <person name="Hsu M.H."/>
            <person name="Wu K.P."/>
            <person name="Wang L.N."/>
            <person name="Leebens-Mack J.H."/>
            <person name="Tsai I.J."/>
        </authorList>
    </citation>
    <scope>NUCLEOTIDE SEQUENCE [LARGE SCALE GENOMIC DNA]</scope>
    <source>
        <strain evidence="21">cv. Chaw 1501</strain>
        <tissue evidence="20">Young leaves</tissue>
    </source>
</reference>
<dbReference type="Proteomes" id="UP000283530">
    <property type="component" value="Unassembled WGS sequence"/>
</dbReference>
<dbReference type="PANTHER" id="PTHR46475:SF1">
    <property type="entry name" value="REGULATORY PROTEIN NPR2"/>
    <property type="match status" value="1"/>
</dbReference>
<feature type="domain" description="BTB" evidence="18">
    <location>
        <begin position="52"/>
        <end position="127"/>
    </location>
</feature>
<evidence type="ECO:0000256" key="2">
    <source>
        <dbReference type="ARBA" id="ARBA00004906"/>
    </source>
</evidence>
<keyword evidence="11" id="KW-0539">Nucleus</keyword>
<keyword evidence="3" id="KW-0963">Cytoplasm</keyword>
<keyword evidence="5" id="KW-0677">Repeat</keyword>
<accession>A0A3S3MF04</accession>
<dbReference type="InterPro" id="IPR002110">
    <property type="entry name" value="Ankyrin_rpt"/>
</dbReference>
<keyword evidence="8" id="KW-0611">Plant defense</keyword>
<evidence type="ECO:0000256" key="12">
    <source>
        <dbReference type="ARBA" id="ARBA00034306"/>
    </source>
</evidence>
<feature type="domain" description="C2HC NPR-type" evidence="19">
    <location>
        <begin position="130"/>
        <end position="144"/>
    </location>
</feature>
<dbReference type="InterPro" id="IPR000210">
    <property type="entry name" value="BTB/POZ_dom"/>
</dbReference>
<dbReference type="Gene3D" id="1.25.40.20">
    <property type="entry name" value="Ankyrin repeat-containing domain"/>
    <property type="match status" value="1"/>
</dbReference>
<evidence type="ECO:0000256" key="3">
    <source>
        <dbReference type="ARBA" id="ARBA00022490"/>
    </source>
</evidence>
<evidence type="ECO:0000256" key="6">
    <source>
        <dbReference type="ARBA" id="ARBA00022771"/>
    </source>
</evidence>
<evidence type="ECO:0000256" key="13">
    <source>
        <dbReference type="ARBA" id="ARBA00044947"/>
    </source>
</evidence>
<evidence type="ECO:0000256" key="10">
    <source>
        <dbReference type="ARBA" id="ARBA00023043"/>
    </source>
</evidence>
<dbReference type="Pfam" id="PF12796">
    <property type="entry name" value="Ank_2"/>
    <property type="match status" value="1"/>
</dbReference>
<dbReference type="InterPro" id="IPR011333">
    <property type="entry name" value="SKP1/BTB/POZ_sf"/>
</dbReference>
<keyword evidence="6 15" id="KW-0863">Zinc-finger</keyword>
<dbReference type="Pfam" id="PF00651">
    <property type="entry name" value="BTB"/>
    <property type="match status" value="1"/>
</dbReference>
<feature type="repeat" description="ANK" evidence="14">
    <location>
        <begin position="315"/>
        <end position="347"/>
    </location>
</feature>
<feature type="region of interest" description="Disordered" evidence="17">
    <location>
        <begin position="1"/>
        <end position="24"/>
    </location>
</feature>
<dbReference type="FunFam" id="1.25.40.20:FF:000239">
    <property type="entry name" value="BTB/POZ domain and ankyrin repeat-containing protein NPR1"/>
    <property type="match status" value="1"/>
</dbReference>
<evidence type="ECO:0000256" key="5">
    <source>
        <dbReference type="ARBA" id="ARBA00022737"/>
    </source>
</evidence>
<protein>
    <submittedName>
        <fullName evidence="20">Nonexpressor of pathogenesis-related protein 1-like 1 protein</fullName>
    </submittedName>
</protein>
<comment type="subcellular location">
    <subcellularLocation>
        <location evidence="1">Cytoplasm</location>
    </subcellularLocation>
    <subcellularLocation>
        <location evidence="12">Nucleus</location>
        <location evidence="12">Nuclear body</location>
    </subcellularLocation>
</comment>
<comment type="similarity">
    <text evidence="13">Belongs to the plant 'ANKYRIN-BTB/POZ' family. 'NPR1-like' subfamily.</text>
</comment>
<dbReference type="PROSITE" id="PS50088">
    <property type="entry name" value="ANK_REPEAT"/>
    <property type="match status" value="1"/>
</dbReference>
<evidence type="ECO:0000256" key="11">
    <source>
        <dbReference type="ARBA" id="ARBA00023242"/>
    </source>
</evidence>
<keyword evidence="10 14" id="KW-0040">ANK repeat</keyword>
<keyword evidence="4" id="KW-0479">Metal-binding</keyword>
<dbReference type="AlphaFoldDB" id="A0A3S3MF04"/>
<dbReference type="STRING" id="337451.A0A3S3MF04"/>
<evidence type="ECO:0000256" key="1">
    <source>
        <dbReference type="ARBA" id="ARBA00004496"/>
    </source>
</evidence>
<name>A0A3S3MF04_9MAGN</name>
<evidence type="ECO:0000256" key="16">
    <source>
        <dbReference type="SAM" id="Coils"/>
    </source>
</evidence>
<dbReference type="InterPro" id="IPR021094">
    <property type="entry name" value="NPR1/NIM1-like_C"/>
</dbReference>
<evidence type="ECO:0000313" key="21">
    <source>
        <dbReference type="Proteomes" id="UP000283530"/>
    </source>
</evidence>
<dbReference type="GO" id="GO:0008270">
    <property type="term" value="F:zinc ion binding"/>
    <property type="evidence" value="ECO:0007669"/>
    <property type="project" value="UniProtKB-KW"/>
</dbReference>
<evidence type="ECO:0000256" key="9">
    <source>
        <dbReference type="ARBA" id="ARBA00022833"/>
    </source>
</evidence>
<organism evidence="20 21">
    <name type="scientific">Cinnamomum micranthum f. kanehirae</name>
    <dbReference type="NCBI Taxonomy" id="337451"/>
    <lineage>
        <taxon>Eukaryota</taxon>
        <taxon>Viridiplantae</taxon>
        <taxon>Streptophyta</taxon>
        <taxon>Embryophyta</taxon>
        <taxon>Tracheophyta</taxon>
        <taxon>Spermatophyta</taxon>
        <taxon>Magnoliopsida</taxon>
        <taxon>Magnoliidae</taxon>
        <taxon>Laurales</taxon>
        <taxon>Lauraceae</taxon>
        <taxon>Cinnamomum</taxon>
    </lineage>
</organism>
<dbReference type="PROSITE" id="PS50097">
    <property type="entry name" value="BTB"/>
    <property type="match status" value="1"/>
</dbReference>
<dbReference type="GO" id="GO:0009862">
    <property type="term" value="P:systemic acquired resistance, salicylic acid mediated signaling pathway"/>
    <property type="evidence" value="ECO:0007669"/>
    <property type="project" value="InterPro"/>
</dbReference>
<comment type="caution">
    <text evidence="20">The sequence shown here is derived from an EMBL/GenBank/DDBJ whole genome shotgun (WGS) entry which is preliminary data.</text>
</comment>
<keyword evidence="7" id="KW-0833">Ubl conjugation pathway</keyword>
<dbReference type="EMBL" id="QPKB01000001">
    <property type="protein sequence ID" value="RWR72589.1"/>
    <property type="molecule type" value="Genomic_DNA"/>
</dbReference>
<evidence type="ECO:0000256" key="8">
    <source>
        <dbReference type="ARBA" id="ARBA00022821"/>
    </source>
</evidence>
<dbReference type="InterPro" id="IPR044292">
    <property type="entry name" value="NPR"/>
</dbReference>
<dbReference type="PROSITE" id="PS52046">
    <property type="entry name" value="ZF_C2HC_NPR"/>
    <property type="match status" value="1"/>
</dbReference>
<comment type="pathway">
    <text evidence="2">Protein modification; protein ubiquitination.</text>
</comment>
<dbReference type="Pfam" id="PF12313">
    <property type="entry name" value="NPR1_like_C"/>
    <property type="match status" value="1"/>
</dbReference>
<dbReference type="InterPro" id="IPR057250">
    <property type="entry name" value="Znf_C2HC_NPR-type"/>
</dbReference>
<dbReference type="SMART" id="SM00248">
    <property type="entry name" value="ANK"/>
    <property type="match status" value="3"/>
</dbReference>
<dbReference type="PANTHER" id="PTHR46475">
    <property type="entry name" value="REGULATORY PROTEIN NPR3"/>
    <property type="match status" value="1"/>
</dbReference>
<dbReference type="OrthoDB" id="71307at2759"/>
<comment type="caution">
    <text evidence="15">Lacks conserved residue(s) required for the propagation of feature annotation.</text>
</comment>
<proteinExistence type="inferred from homology"/>
<keyword evidence="9" id="KW-0862">Zinc</keyword>
<dbReference type="CDD" id="cd18310">
    <property type="entry name" value="BTB_POZ_NPR_plant"/>
    <property type="match status" value="1"/>
</dbReference>
<dbReference type="SMART" id="SM00225">
    <property type="entry name" value="BTB"/>
    <property type="match status" value="1"/>
</dbReference>
<dbReference type="InterPro" id="IPR036770">
    <property type="entry name" value="Ankyrin_rpt-contain_sf"/>
</dbReference>